<organism evidence="1 2">
    <name type="scientific">Gimesia algae</name>
    <dbReference type="NCBI Taxonomy" id="2527971"/>
    <lineage>
        <taxon>Bacteria</taxon>
        <taxon>Pseudomonadati</taxon>
        <taxon>Planctomycetota</taxon>
        <taxon>Planctomycetia</taxon>
        <taxon>Planctomycetales</taxon>
        <taxon>Planctomycetaceae</taxon>
        <taxon>Gimesia</taxon>
    </lineage>
</organism>
<gene>
    <name evidence="1" type="ORF">Pan161_28290</name>
</gene>
<name>A0A517VDU7_9PLAN</name>
<keyword evidence="2" id="KW-1185">Reference proteome</keyword>
<accession>A0A517VDU7</accession>
<evidence type="ECO:0000313" key="2">
    <source>
        <dbReference type="Proteomes" id="UP000316855"/>
    </source>
</evidence>
<protein>
    <submittedName>
        <fullName evidence="1">Uncharacterized protein</fullName>
    </submittedName>
</protein>
<dbReference type="EMBL" id="CP036343">
    <property type="protein sequence ID" value="QDT91174.1"/>
    <property type="molecule type" value="Genomic_DNA"/>
</dbReference>
<dbReference type="KEGG" id="gax:Pan161_28290"/>
<dbReference type="Proteomes" id="UP000316855">
    <property type="component" value="Chromosome"/>
</dbReference>
<sequence>MISALDIQVLQAAYNSADGAVITPLSAPLMASSLRDVSTTQSAPAMEPVAPVMKPVVAPEQQQLVTDASQSLGLQAGTLPAWYLAPSLPLSSSSLIVEQSVDQDLLIGSMFDVSYETDLSDDLEPEESTLEFNFHPEFDLDEVRDSDVADEELDSLFADWTGPLV</sequence>
<proteinExistence type="predicted"/>
<dbReference type="RefSeq" id="WP_145227829.1">
    <property type="nucleotide sequence ID" value="NZ_CP036343.1"/>
</dbReference>
<dbReference type="AlphaFoldDB" id="A0A517VDU7"/>
<evidence type="ECO:0000313" key="1">
    <source>
        <dbReference type="EMBL" id="QDT91174.1"/>
    </source>
</evidence>
<reference evidence="1 2" key="1">
    <citation type="submission" date="2019-02" db="EMBL/GenBank/DDBJ databases">
        <title>Deep-cultivation of Planctomycetes and their phenomic and genomic characterization uncovers novel biology.</title>
        <authorList>
            <person name="Wiegand S."/>
            <person name="Jogler M."/>
            <person name="Boedeker C."/>
            <person name="Pinto D."/>
            <person name="Vollmers J."/>
            <person name="Rivas-Marin E."/>
            <person name="Kohn T."/>
            <person name="Peeters S.H."/>
            <person name="Heuer A."/>
            <person name="Rast P."/>
            <person name="Oberbeckmann S."/>
            <person name="Bunk B."/>
            <person name="Jeske O."/>
            <person name="Meyerdierks A."/>
            <person name="Storesund J.E."/>
            <person name="Kallscheuer N."/>
            <person name="Luecker S."/>
            <person name="Lage O.M."/>
            <person name="Pohl T."/>
            <person name="Merkel B.J."/>
            <person name="Hornburger P."/>
            <person name="Mueller R.-W."/>
            <person name="Bruemmer F."/>
            <person name="Labrenz M."/>
            <person name="Spormann A.M."/>
            <person name="Op den Camp H."/>
            <person name="Overmann J."/>
            <person name="Amann R."/>
            <person name="Jetten M.S.M."/>
            <person name="Mascher T."/>
            <person name="Medema M.H."/>
            <person name="Devos D.P."/>
            <person name="Kaster A.-K."/>
            <person name="Ovreas L."/>
            <person name="Rohde M."/>
            <person name="Galperin M.Y."/>
            <person name="Jogler C."/>
        </authorList>
    </citation>
    <scope>NUCLEOTIDE SEQUENCE [LARGE SCALE GENOMIC DNA]</scope>
    <source>
        <strain evidence="1 2">Pan161</strain>
    </source>
</reference>